<organism evidence="1 2">
    <name type="scientific">Liparis tanakae</name>
    <name type="common">Tanaka's snailfish</name>
    <dbReference type="NCBI Taxonomy" id="230148"/>
    <lineage>
        <taxon>Eukaryota</taxon>
        <taxon>Metazoa</taxon>
        <taxon>Chordata</taxon>
        <taxon>Craniata</taxon>
        <taxon>Vertebrata</taxon>
        <taxon>Euteleostomi</taxon>
        <taxon>Actinopterygii</taxon>
        <taxon>Neopterygii</taxon>
        <taxon>Teleostei</taxon>
        <taxon>Neoteleostei</taxon>
        <taxon>Acanthomorphata</taxon>
        <taxon>Eupercaria</taxon>
        <taxon>Perciformes</taxon>
        <taxon>Cottioidei</taxon>
        <taxon>Cottales</taxon>
        <taxon>Liparidae</taxon>
        <taxon>Liparis</taxon>
    </lineage>
</organism>
<evidence type="ECO:0000313" key="2">
    <source>
        <dbReference type="Proteomes" id="UP000314294"/>
    </source>
</evidence>
<keyword evidence="2" id="KW-1185">Reference proteome</keyword>
<dbReference type="EMBL" id="SRLO01000148">
    <property type="protein sequence ID" value="TNN71547.1"/>
    <property type="molecule type" value="Genomic_DNA"/>
</dbReference>
<comment type="caution">
    <text evidence="1">The sequence shown here is derived from an EMBL/GenBank/DDBJ whole genome shotgun (WGS) entry which is preliminary data.</text>
</comment>
<gene>
    <name evidence="1" type="ORF">EYF80_018233</name>
</gene>
<protein>
    <submittedName>
        <fullName evidence="1">Uncharacterized protein</fullName>
    </submittedName>
</protein>
<sequence>MDMLGEGFLEDVRWLRPGVMADSQCTHISRPSEEQVALVCGQRVREVEGGLYGARSDFPTSRSRDGDRAPALVAELCSQQLAHVNLPDTHSRWFGCAAFNPTTEQVPTETNAEHVYRTGPPSKFNWTDSASLMRDLSTGFPYYRACVCVPGALWRSARSLHKLPQSLTRITRPASSQEDSSRECVATEQHVPGVDTGKAHRWLDGGAAHHGDSRADWAGRTGVGLLLDSAVRDLFPRRSGSRFLLRLLLCLILLAAPVYKDDLIESTGWIMPRRTGSWLAQPQVKRCGRLASNSGSLCVFSAFLSRLAGECQFRMVMVMGADSGSAGFFFSGSRRIWIPVTRPLGTSHESASGARLKPSGRIQVETDKAQTQPLSNTVWKPVFFTRGTEHVERYLQI</sequence>
<proteinExistence type="predicted"/>
<dbReference type="Proteomes" id="UP000314294">
    <property type="component" value="Unassembled WGS sequence"/>
</dbReference>
<accession>A0A4Z2I0R5</accession>
<evidence type="ECO:0000313" key="1">
    <source>
        <dbReference type="EMBL" id="TNN71547.1"/>
    </source>
</evidence>
<name>A0A4Z2I0R5_9TELE</name>
<reference evidence="1 2" key="1">
    <citation type="submission" date="2019-03" db="EMBL/GenBank/DDBJ databases">
        <title>First draft genome of Liparis tanakae, snailfish: a comprehensive survey of snailfish specific genes.</title>
        <authorList>
            <person name="Kim W."/>
            <person name="Song I."/>
            <person name="Jeong J.-H."/>
            <person name="Kim D."/>
            <person name="Kim S."/>
            <person name="Ryu S."/>
            <person name="Song J.Y."/>
            <person name="Lee S.K."/>
        </authorList>
    </citation>
    <scope>NUCLEOTIDE SEQUENCE [LARGE SCALE GENOMIC DNA]</scope>
    <source>
        <tissue evidence="1">Muscle</tissue>
    </source>
</reference>
<dbReference type="AlphaFoldDB" id="A0A4Z2I0R5"/>